<dbReference type="Proteomes" id="UP000569951">
    <property type="component" value="Unassembled WGS sequence"/>
</dbReference>
<proteinExistence type="predicted"/>
<comment type="caution">
    <text evidence="1">The sequence shown here is derived from an EMBL/GenBank/DDBJ whole genome shotgun (WGS) entry which is preliminary data.</text>
</comment>
<dbReference type="EMBL" id="JACHHG010000006">
    <property type="protein sequence ID" value="MBB6098591.1"/>
    <property type="molecule type" value="Genomic_DNA"/>
</dbReference>
<evidence type="ECO:0000313" key="2">
    <source>
        <dbReference type="Proteomes" id="UP000569951"/>
    </source>
</evidence>
<accession>A0A841HYH1</accession>
<dbReference type="AlphaFoldDB" id="A0A841HYH1"/>
<sequence length="66" mass="7493">MDLQTYARHVETLLEAMWKGVIPCRPISRLRAEELPPTLQLSLSLVLDYQRQHPEVLLPSRPSAAG</sequence>
<gene>
    <name evidence="1" type="ORF">HNR42_002025</name>
</gene>
<name>A0A841HYH1_9DEIO</name>
<dbReference type="RefSeq" id="WP_183987138.1">
    <property type="nucleotide sequence ID" value="NZ_JACHHG010000006.1"/>
</dbReference>
<protein>
    <submittedName>
        <fullName evidence="1">Uncharacterized protein</fullName>
    </submittedName>
</protein>
<keyword evidence="2" id="KW-1185">Reference proteome</keyword>
<organism evidence="1 2">
    <name type="scientific">Deinobacterium chartae</name>
    <dbReference type="NCBI Taxonomy" id="521158"/>
    <lineage>
        <taxon>Bacteria</taxon>
        <taxon>Thermotogati</taxon>
        <taxon>Deinococcota</taxon>
        <taxon>Deinococci</taxon>
        <taxon>Deinococcales</taxon>
        <taxon>Deinococcaceae</taxon>
        <taxon>Deinobacterium</taxon>
    </lineage>
</organism>
<evidence type="ECO:0000313" key="1">
    <source>
        <dbReference type="EMBL" id="MBB6098591.1"/>
    </source>
</evidence>
<reference evidence="1 2" key="1">
    <citation type="submission" date="2020-08" db="EMBL/GenBank/DDBJ databases">
        <title>Genomic Encyclopedia of Type Strains, Phase IV (KMG-IV): sequencing the most valuable type-strain genomes for metagenomic binning, comparative biology and taxonomic classification.</title>
        <authorList>
            <person name="Goeker M."/>
        </authorList>
    </citation>
    <scope>NUCLEOTIDE SEQUENCE [LARGE SCALE GENOMIC DNA]</scope>
    <source>
        <strain evidence="1 2">DSM 21458</strain>
    </source>
</reference>